<keyword evidence="1" id="KW-0808">Transferase</keyword>
<gene>
    <name evidence="8" type="ORF">Sango_2915200</name>
</gene>
<evidence type="ECO:0000256" key="1">
    <source>
        <dbReference type="ARBA" id="ARBA00022679"/>
    </source>
</evidence>
<keyword evidence="2" id="KW-0548">Nucleotidyltransferase</keyword>
<accession>A0AAE1VYT0</accession>
<dbReference type="InterPro" id="IPR043502">
    <property type="entry name" value="DNA/RNA_pol_sf"/>
</dbReference>
<organism evidence="8 9">
    <name type="scientific">Sesamum angolense</name>
    <dbReference type="NCBI Taxonomy" id="2727404"/>
    <lineage>
        <taxon>Eukaryota</taxon>
        <taxon>Viridiplantae</taxon>
        <taxon>Streptophyta</taxon>
        <taxon>Embryophyta</taxon>
        <taxon>Tracheophyta</taxon>
        <taxon>Spermatophyta</taxon>
        <taxon>Magnoliopsida</taxon>
        <taxon>eudicotyledons</taxon>
        <taxon>Gunneridae</taxon>
        <taxon>Pentapetalae</taxon>
        <taxon>asterids</taxon>
        <taxon>lamiids</taxon>
        <taxon>Lamiales</taxon>
        <taxon>Pedaliaceae</taxon>
        <taxon>Sesamum</taxon>
    </lineage>
</organism>
<dbReference type="SUPFAM" id="SSF56672">
    <property type="entry name" value="DNA/RNA polymerases"/>
    <property type="match status" value="1"/>
</dbReference>
<protein>
    <recommendedName>
        <fullName evidence="7">Reverse transcriptase RNase H-like domain-containing protein</fullName>
    </recommendedName>
</protein>
<evidence type="ECO:0000313" key="8">
    <source>
        <dbReference type="EMBL" id="KAK4382001.1"/>
    </source>
</evidence>
<evidence type="ECO:0000256" key="5">
    <source>
        <dbReference type="ARBA" id="ARBA00022801"/>
    </source>
</evidence>
<keyword evidence="3" id="KW-0540">Nuclease</keyword>
<evidence type="ECO:0000259" key="7">
    <source>
        <dbReference type="Pfam" id="PF17917"/>
    </source>
</evidence>
<evidence type="ECO:0000256" key="4">
    <source>
        <dbReference type="ARBA" id="ARBA00022759"/>
    </source>
</evidence>
<dbReference type="GO" id="GO:0004519">
    <property type="term" value="F:endonuclease activity"/>
    <property type="evidence" value="ECO:0007669"/>
    <property type="project" value="UniProtKB-KW"/>
</dbReference>
<dbReference type="EMBL" id="JACGWL010000777">
    <property type="protein sequence ID" value="KAK4382001.1"/>
    <property type="molecule type" value="Genomic_DNA"/>
</dbReference>
<dbReference type="PANTHER" id="PTHR34072">
    <property type="entry name" value="ENZYMATIC POLYPROTEIN-RELATED"/>
    <property type="match status" value="1"/>
</dbReference>
<evidence type="ECO:0000313" key="9">
    <source>
        <dbReference type="Proteomes" id="UP001289374"/>
    </source>
</evidence>
<evidence type="ECO:0000256" key="2">
    <source>
        <dbReference type="ARBA" id="ARBA00022695"/>
    </source>
</evidence>
<dbReference type="AlphaFoldDB" id="A0AAE1VYT0"/>
<sequence length="133" mass="15995">MLVQDKHPVAFESRKLKDVEVPYNIHEKEMTVVIHFLEAWRHYLLGMKFIVVTDIVANTYFKTQWKLFPKQVHWQEFLGEFDFEWVYRLGKHNNVVDVVSRKLVEEYVVALTMVESDFLHQNRESYKTDAGYL</sequence>
<name>A0AAE1VYT0_9LAMI</name>
<keyword evidence="9" id="KW-1185">Reference proteome</keyword>
<proteinExistence type="predicted"/>
<comment type="caution">
    <text evidence="8">The sequence shown here is derived from an EMBL/GenBank/DDBJ whole genome shotgun (WGS) entry which is preliminary data.</text>
</comment>
<dbReference type="PANTHER" id="PTHR34072:SF41">
    <property type="entry name" value="REVERSE TRANSCRIPTASE_RETROTRANSPOSON-DERIVED PROTEIN RNASE H-LIKE DOMAIN-CONTAINING PROTEIN"/>
    <property type="match status" value="1"/>
</dbReference>
<reference evidence="8" key="2">
    <citation type="journal article" date="2024" name="Plant">
        <title>Genomic evolution and insights into agronomic trait innovations of Sesamum species.</title>
        <authorList>
            <person name="Miao H."/>
            <person name="Wang L."/>
            <person name="Qu L."/>
            <person name="Liu H."/>
            <person name="Sun Y."/>
            <person name="Le M."/>
            <person name="Wang Q."/>
            <person name="Wei S."/>
            <person name="Zheng Y."/>
            <person name="Lin W."/>
            <person name="Duan Y."/>
            <person name="Cao H."/>
            <person name="Xiong S."/>
            <person name="Wang X."/>
            <person name="Wei L."/>
            <person name="Li C."/>
            <person name="Ma Q."/>
            <person name="Ju M."/>
            <person name="Zhao R."/>
            <person name="Li G."/>
            <person name="Mu C."/>
            <person name="Tian Q."/>
            <person name="Mei H."/>
            <person name="Zhang T."/>
            <person name="Gao T."/>
            <person name="Zhang H."/>
        </authorList>
    </citation>
    <scope>NUCLEOTIDE SEQUENCE</scope>
    <source>
        <strain evidence="8">K16</strain>
    </source>
</reference>
<feature type="domain" description="Reverse transcriptase RNase H-like" evidence="7">
    <location>
        <begin position="5"/>
        <end position="81"/>
    </location>
</feature>
<keyword evidence="5" id="KW-0378">Hydrolase</keyword>
<dbReference type="GO" id="GO:0016787">
    <property type="term" value="F:hydrolase activity"/>
    <property type="evidence" value="ECO:0007669"/>
    <property type="project" value="UniProtKB-KW"/>
</dbReference>
<dbReference type="Proteomes" id="UP001289374">
    <property type="component" value="Unassembled WGS sequence"/>
</dbReference>
<dbReference type="CDD" id="cd09274">
    <property type="entry name" value="RNase_HI_RT_Ty3"/>
    <property type="match status" value="1"/>
</dbReference>
<dbReference type="GO" id="GO:0003964">
    <property type="term" value="F:RNA-directed DNA polymerase activity"/>
    <property type="evidence" value="ECO:0007669"/>
    <property type="project" value="UniProtKB-KW"/>
</dbReference>
<keyword evidence="6" id="KW-0695">RNA-directed DNA polymerase</keyword>
<dbReference type="InterPro" id="IPR041373">
    <property type="entry name" value="RT_RNaseH"/>
</dbReference>
<keyword evidence="4" id="KW-0255">Endonuclease</keyword>
<evidence type="ECO:0000256" key="6">
    <source>
        <dbReference type="ARBA" id="ARBA00022918"/>
    </source>
</evidence>
<dbReference type="Pfam" id="PF17917">
    <property type="entry name" value="RT_RNaseH"/>
    <property type="match status" value="1"/>
</dbReference>
<reference evidence="8" key="1">
    <citation type="submission" date="2020-06" db="EMBL/GenBank/DDBJ databases">
        <authorList>
            <person name="Li T."/>
            <person name="Hu X."/>
            <person name="Zhang T."/>
            <person name="Song X."/>
            <person name="Zhang H."/>
            <person name="Dai N."/>
            <person name="Sheng W."/>
            <person name="Hou X."/>
            <person name="Wei L."/>
        </authorList>
    </citation>
    <scope>NUCLEOTIDE SEQUENCE</scope>
    <source>
        <strain evidence="8">K16</strain>
        <tissue evidence="8">Leaf</tissue>
    </source>
</reference>
<evidence type="ECO:0000256" key="3">
    <source>
        <dbReference type="ARBA" id="ARBA00022722"/>
    </source>
</evidence>